<evidence type="ECO:0000313" key="6">
    <source>
        <dbReference type="Proteomes" id="UP000285301"/>
    </source>
</evidence>
<proteinExistence type="predicted"/>
<dbReference type="Gene3D" id="4.10.110.10">
    <property type="entry name" value="Spasmolytic Protein, domain 1"/>
    <property type="match status" value="1"/>
</dbReference>
<dbReference type="Proteomes" id="UP000285301">
    <property type="component" value="Unassembled WGS sequence"/>
</dbReference>
<dbReference type="EMBL" id="NCKU01012473">
    <property type="protein sequence ID" value="RWS00073.1"/>
    <property type="molecule type" value="Genomic_DNA"/>
</dbReference>
<dbReference type="AlphaFoldDB" id="A0A443QAK9"/>
<feature type="signal peptide" evidence="3">
    <location>
        <begin position="1"/>
        <end position="18"/>
    </location>
</feature>
<gene>
    <name evidence="5" type="ORF">B4U79_18718</name>
</gene>
<organism evidence="5 6">
    <name type="scientific">Dinothrombium tinctorium</name>
    <dbReference type="NCBI Taxonomy" id="1965070"/>
    <lineage>
        <taxon>Eukaryota</taxon>
        <taxon>Metazoa</taxon>
        <taxon>Ecdysozoa</taxon>
        <taxon>Arthropoda</taxon>
        <taxon>Chelicerata</taxon>
        <taxon>Arachnida</taxon>
        <taxon>Acari</taxon>
        <taxon>Acariformes</taxon>
        <taxon>Trombidiformes</taxon>
        <taxon>Prostigmata</taxon>
        <taxon>Anystina</taxon>
        <taxon>Parasitengona</taxon>
        <taxon>Trombidioidea</taxon>
        <taxon>Trombidiidae</taxon>
        <taxon>Dinothrombium</taxon>
    </lineage>
</organism>
<comment type="caution">
    <text evidence="5">The sequence shown here is derived from an EMBL/GenBank/DDBJ whole genome shotgun (WGS) entry which is preliminary data.</text>
</comment>
<dbReference type="SMART" id="SM00018">
    <property type="entry name" value="PD"/>
    <property type="match status" value="1"/>
</dbReference>
<keyword evidence="3" id="KW-0732">Signal</keyword>
<name>A0A443QAK9_9ACAR</name>
<feature type="chain" id="PRO_5019143124" evidence="3">
    <location>
        <begin position="19"/>
        <end position="109"/>
    </location>
</feature>
<sequence>MLALKLFLLLAFINGFLCHNNHSKCVIVSDNDRIDCHPDAFPNEQKCIDRGCCHRPSDNPSAGDVPYCYFPPGYAGYEIKAASSIRNNLVYELRRIRPSGLPDDIQLIR</sequence>
<dbReference type="InterPro" id="IPR044913">
    <property type="entry name" value="P_trefoil_dom_sf"/>
</dbReference>
<evidence type="ECO:0000256" key="2">
    <source>
        <dbReference type="PROSITE-ProRule" id="PRU00779"/>
    </source>
</evidence>
<accession>A0A443QAK9</accession>
<dbReference type="CDD" id="cd00111">
    <property type="entry name" value="Trefoil"/>
    <property type="match status" value="1"/>
</dbReference>
<reference evidence="5 6" key="1">
    <citation type="journal article" date="2018" name="Gigascience">
        <title>Genomes of trombidid mites reveal novel predicted allergens and laterally-transferred genes associated with secondary metabolism.</title>
        <authorList>
            <person name="Dong X."/>
            <person name="Chaisiri K."/>
            <person name="Xia D."/>
            <person name="Armstrong S.D."/>
            <person name="Fang Y."/>
            <person name="Donnelly M.J."/>
            <person name="Kadowaki T."/>
            <person name="McGarry J.W."/>
            <person name="Darby A.C."/>
            <person name="Makepeace B.L."/>
        </authorList>
    </citation>
    <scope>NUCLEOTIDE SEQUENCE [LARGE SCALE GENOMIC DNA]</scope>
    <source>
        <strain evidence="5">UoL-WK</strain>
    </source>
</reference>
<evidence type="ECO:0000256" key="3">
    <source>
        <dbReference type="SAM" id="SignalP"/>
    </source>
</evidence>
<comment type="caution">
    <text evidence="2">Lacks conserved residue(s) required for the propagation of feature annotation.</text>
</comment>
<protein>
    <submittedName>
        <fullName evidence="5">Lysosomal alpha-glucosidase-like protein</fullName>
    </submittedName>
</protein>
<evidence type="ECO:0000259" key="4">
    <source>
        <dbReference type="PROSITE" id="PS51448"/>
    </source>
</evidence>
<keyword evidence="1" id="KW-1015">Disulfide bond</keyword>
<dbReference type="SUPFAM" id="SSF57492">
    <property type="entry name" value="Trefoil"/>
    <property type="match status" value="1"/>
</dbReference>
<feature type="domain" description="P-type" evidence="4">
    <location>
        <begin position="23"/>
        <end position="72"/>
    </location>
</feature>
<dbReference type="STRING" id="1965070.A0A443QAK9"/>
<evidence type="ECO:0000313" key="5">
    <source>
        <dbReference type="EMBL" id="RWS00073.1"/>
    </source>
</evidence>
<dbReference type="Pfam" id="PF00088">
    <property type="entry name" value="Trefoil"/>
    <property type="match status" value="1"/>
</dbReference>
<dbReference type="InterPro" id="IPR000519">
    <property type="entry name" value="P_trefoil_dom"/>
</dbReference>
<evidence type="ECO:0000256" key="1">
    <source>
        <dbReference type="ARBA" id="ARBA00023157"/>
    </source>
</evidence>
<keyword evidence="6" id="KW-1185">Reference proteome</keyword>
<dbReference type="PROSITE" id="PS51448">
    <property type="entry name" value="P_TREFOIL_2"/>
    <property type="match status" value="1"/>
</dbReference>